<evidence type="ECO:0000259" key="1">
    <source>
        <dbReference type="Pfam" id="PF20209"/>
    </source>
</evidence>
<organism evidence="2 3">
    <name type="scientific">Claviceps aff. purpurea</name>
    <dbReference type="NCBI Taxonomy" id="1967640"/>
    <lineage>
        <taxon>Eukaryota</taxon>
        <taxon>Fungi</taxon>
        <taxon>Dikarya</taxon>
        <taxon>Ascomycota</taxon>
        <taxon>Pezizomycotina</taxon>
        <taxon>Sordariomycetes</taxon>
        <taxon>Hypocreomycetidae</taxon>
        <taxon>Hypocreales</taxon>
        <taxon>Clavicipitaceae</taxon>
        <taxon>Claviceps</taxon>
    </lineage>
</organism>
<dbReference type="Proteomes" id="UP000707071">
    <property type="component" value="Unassembled WGS sequence"/>
</dbReference>
<accession>A0A9P7QH45</accession>
<dbReference type="InterPro" id="IPR046700">
    <property type="entry name" value="DUF6570"/>
</dbReference>
<reference evidence="2 3" key="1">
    <citation type="journal article" date="2020" name="bioRxiv">
        <title>Whole genome comparisons of ergot fungi reveals the divergence and evolution of species within the genus Claviceps are the result of varying mechanisms driving genome evolution and host range expansion.</title>
        <authorList>
            <person name="Wyka S.A."/>
            <person name="Mondo S.J."/>
            <person name="Liu M."/>
            <person name="Dettman J."/>
            <person name="Nalam V."/>
            <person name="Broders K.D."/>
        </authorList>
    </citation>
    <scope>NUCLEOTIDE SEQUENCE [LARGE SCALE GENOMIC DNA]</scope>
    <source>
        <strain evidence="2 3">Clav52</strain>
    </source>
</reference>
<gene>
    <name evidence="2" type="ORF">E4U09_002040</name>
</gene>
<dbReference type="AlphaFoldDB" id="A0A9P7QH45"/>
<evidence type="ECO:0000313" key="3">
    <source>
        <dbReference type="Proteomes" id="UP000707071"/>
    </source>
</evidence>
<dbReference type="Pfam" id="PF20209">
    <property type="entry name" value="DUF6570"/>
    <property type="match status" value="1"/>
</dbReference>
<protein>
    <recommendedName>
        <fullName evidence="1">DUF6570 domain-containing protein</fullName>
    </recommendedName>
</protein>
<feature type="domain" description="DUF6570" evidence="1">
    <location>
        <begin position="48"/>
        <end position="88"/>
    </location>
</feature>
<dbReference type="EMBL" id="SRRH01000186">
    <property type="protein sequence ID" value="KAG6295718.1"/>
    <property type="molecule type" value="Genomic_DNA"/>
</dbReference>
<name>A0A9P7QH45_9HYPO</name>
<sequence>MFAARTPLDLLSERRGRCLRCSRRSISRLKLNGAGICQTCRADEGSEVNRFSSENNLDPGGVPTHVEQLTDIEEILIAHVRTAVNVFQDTPRLFT</sequence>
<proteinExistence type="predicted"/>
<comment type="caution">
    <text evidence="2">The sequence shown here is derived from an EMBL/GenBank/DDBJ whole genome shotgun (WGS) entry which is preliminary data.</text>
</comment>
<evidence type="ECO:0000313" key="2">
    <source>
        <dbReference type="EMBL" id="KAG6295718.1"/>
    </source>
</evidence>
<keyword evidence="3" id="KW-1185">Reference proteome</keyword>